<proteinExistence type="predicted"/>
<evidence type="ECO:0000313" key="1">
    <source>
        <dbReference type="EMBL" id="QKV19310.1"/>
    </source>
</evidence>
<dbReference type="EMBL" id="CP054836">
    <property type="protein sequence ID" value="QKV19310.1"/>
    <property type="molecule type" value="Genomic_DNA"/>
</dbReference>
<organism evidence="1 2">
    <name type="scientific">Oricola thermophila</name>
    <dbReference type="NCBI Taxonomy" id="2742145"/>
    <lineage>
        <taxon>Bacteria</taxon>
        <taxon>Pseudomonadati</taxon>
        <taxon>Pseudomonadota</taxon>
        <taxon>Alphaproteobacteria</taxon>
        <taxon>Hyphomicrobiales</taxon>
        <taxon>Ahrensiaceae</taxon>
        <taxon>Oricola</taxon>
    </lineage>
</organism>
<reference evidence="1 2" key="1">
    <citation type="submission" date="2020-06" db="EMBL/GenBank/DDBJ databases">
        <title>Oricola thermophila sp. nov. isolated from a tidal sediments.</title>
        <authorList>
            <person name="Kwon K.K."/>
            <person name="Yang S.-H."/>
            <person name="Park M.-J."/>
        </authorList>
    </citation>
    <scope>NUCLEOTIDE SEQUENCE [LARGE SCALE GENOMIC DNA]</scope>
    <source>
        <strain evidence="1 2">MEBiC13590</strain>
    </source>
</reference>
<dbReference type="PROSITE" id="PS51257">
    <property type="entry name" value="PROKAR_LIPOPROTEIN"/>
    <property type="match status" value="1"/>
</dbReference>
<name>A0A6N1VEE2_9HYPH</name>
<sequence length="51" mass="5307">MKHILYAMTAVFLLGAAGCATDRYPVSGEKCGDCDPVRGMCAPECPPVSSS</sequence>
<gene>
    <name evidence="1" type="ORF">HTY61_13005</name>
</gene>
<dbReference type="RefSeq" id="WP_175277202.1">
    <property type="nucleotide sequence ID" value="NZ_CP054836.1"/>
</dbReference>
<accession>A0A6N1VEE2</accession>
<dbReference type="AlphaFoldDB" id="A0A6N1VEE2"/>
<protein>
    <submittedName>
        <fullName evidence="1">Uncharacterized protein</fullName>
    </submittedName>
</protein>
<evidence type="ECO:0000313" key="2">
    <source>
        <dbReference type="Proteomes" id="UP000509367"/>
    </source>
</evidence>
<dbReference type="Proteomes" id="UP000509367">
    <property type="component" value="Chromosome"/>
</dbReference>
<keyword evidence="2" id="KW-1185">Reference proteome</keyword>
<dbReference type="KEGG" id="orm:HTY61_13005"/>